<protein>
    <submittedName>
        <fullName evidence="1">Uncharacterized protein</fullName>
    </submittedName>
</protein>
<dbReference type="RefSeq" id="WP_310911142.1">
    <property type="nucleotide sequence ID" value="NZ_JAVLVT010000001.1"/>
</dbReference>
<accession>A0ABU2H4A7</accession>
<name>A0ABU2H4A7_9ACTN</name>
<sequence>MALFPLALVVELGIDGSWVDITGDVRTREDIAIVRGRPDEGDTVDPGKCTVVLNNRHGRYSPRNPRSPYYGLIGRNTPLRVGVRTEGETIVWRFHGEVSAWPARWDLSGNDRWVPIEAAGILRRLDQQHSALQTALRRVIQAHRPVAYWILDDPESAGSRGASAVPGGRRMRWAERDHSTGSVHRMTPQWKEAELAPWLEETVRTDKDRGIASGSVPGVTSSWAADMIRVGRGGQDNVTIATQTSGGTEVTWYLLEDPTVSPREVGVSVRTDAEGEAEQTTVLASAPALWMLDDEPHHVRFTVAPEGAGAAWSVSVDGDEVLSGTADVPAAPVTQWAYEWWVPDEDVSEHLGLGHVTVWGTDRPSTSAMVAAMRGHAGEPAARRIERLCAEADIPVRIVGDPDETLPMGPQAPDGPLDLVREAAEVDGGVLYESREEFGLTYRTLRSIYNRGAQLVDNQ</sequence>
<reference evidence="2" key="1">
    <citation type="submission" date="2023-07" db="EMBL/GenBank/DDBJ databases">
        <title>Novel species in the genus Lipingzhangella isolated from Sambhar Salt Lake.</title>
        <authorList>
            <person name="Jiya N."/>
            <person name="Kajale S."/>
            <person name="Sharma A."/>
        </authorList>
    </citation>
    <scope>NUCLEOTIDE SEQUENCE [LARGE SCALE GENOMIC DNA]</scope>
    <source>
        <strain evidence="2">LS1_29</strain>
    </source>
</reference>
<proteinExistence type="predicted"/>
<dbReference type="Proteomes" id="UP001250214">
    <property type="component" value="Unassembled WGS sequence"/>
</dbReference>
<evidence type="ECO:0000313" key="1">
    <source>
        <dbReference type="EMBL" id="MDS1269685.1"/>
    </source>
</evidence>
<keyword evidence="2" id="KW-1185">Reference proteome</keyword>
<dbReference type="EMBL" id="JAVLVT010000001">
    <property type="protein sequence ID" value="MDS1269685.1"/>
    <property type="molecule type" value="Genomic_DNA"/>
</dbReference>
<organism evidence="1 2">
    <name type="scientific">Lipingzhangella rawalii</name>
    <dbReference type="NCBI Taxonomy" id="2055835"/>
    <lineage>
        <taxon>Bacteria</taxon>
        <taxon>Bacillati</taxon>
        <taxon>Actinomycetota</taxon>
        <taxon>Actinomycetes</taxon>
        <taxon>Streptosporangiales</taxon>
        <taxon>Nocardiopsidaceae</taxon>
        <taxon>Lipingzhangella</taxon>
    </lineage>
</organism>
<evidence type="ECO:0000313" key="2">
    <source>
        <dbReference type="Proteomes" id="UP001250214"/>
    </source>
</evidence>
<gene>
    <name evidence="1" type="ORF">RIF23_05195</name>
</gene>
<comment type="caution">
    <text evidence="1">The sequence shown here is derived from an EMBL/GenBank/DDBJ whole genome shotgun (WGS) entry which is preliminary data.</text>
</comment>